<evidence type="ECO:0000256" key="2">
    <source>
        <dbReference type="ARBA" id="ARBA00022670"/>
    </source>
</evidence>
<keyword evidence="3" id="KW-0378">Hydrolase</keyword>
<dbReference type="InterPro" id="IPR007422">
    <property type="entry name" value="Peptidase_Prp"/>
</dbReference>
<dbReference type="Gene3D" id="3.30.70.1490">
    <property type="entry name" value="Cysteine protease Prp"/>
    <property type="match status" value="1"/>
</dbReference>
<dbReference type="EMBL" id="VSSQ01017244">
    <property type="protein sequence ID" value="MPM59343.1"/>
    <property type="molecule type" value="Genomic_DNA"/>
</dbReference>
<gene>
    <name evidence="5" type="ORF">SDC9_106183</name>
</gene>
<protein>
    <recommendedName>
        <fullName evidence="6">Ribosomal-processing cysteine protease Prp</fullName>
    </recommendedName>
</protein>
<accession>A0A645B853</accession>
<evidence type="ECO:0000256" key="1">
    <source>
        <dbReference type="ARBA" id="ARBA00022517"/>
    </source>
</evidence>
<evidence type="ECO:0000256" key="4">
    <source>
        <dbReference type="ARBA" id="ARBA00022807"/>
    </source>
</evidence>
<proteinExistence type="predicted"/>
<organism evidence="5">
    <name type="scientific">bioreactor metagenome</name>
    <dbReference type="NCBI Taxonomy" id="1076179"/>
    <lineage>
        <taxon>unclassified sequences</taxon>
        <taxon>metagenomes</taxon>
        <taxon>ecological metagenomes</taxon>
    </lineage>
</organism>
<dbReference type="GO" id="GO:0006508">
    <property type="term" value="P:proteolysis"/>
    <property type="evidence" value="ECO:0007669"/>
    <property type="project" value="UniProtKB-KW"/>
</dbReference>
<comment type="caution">
    <text evidence="5">The sequence shown here is derived from an EMBL/GenBank/DDBJ whole genome shotgun (WGS) entry which is preliminary data.</text>
</comment>
<dbReference type="InterPro" id="IPR036764">
    <property type="entry name" value="Peptidase_Prp_sf"/>
</dbReference>
<dbReference type="GO" id="GO:0042254">
    <property type="term" value="P:ribosome biogenesis"/>
    <property type="evidence" value="ECO:0007669"/>
    <property type="project" value="UniProtKB-KW"/>
</dbReference>
<evidence type="ECO:0000313" key="5">
    <source>
        <dbReference type="EMBL" id="MPM59343.1"/>
    </source>
</evidence>
<dbReference type="PANTHER" id="PTHR39178">
    <property type="entry name" value="HYPOTHETICAL RIBOSOME-ASSOCIATED PROTEIN"/>
    <property type="match status" value="1"/>
</dbReference>
<reference evidence="5" key="1">
    <citation type="submission" date="2019-08" db="EMBL/GenBank/DDBJ databases">
        <authorList>
            <person name="Kucharzyk K."/>
            <person name="Murdoch R.W."/>
            <person name="Higgins S."/>
            <person name="Loffler F."/>
        </authorList>
    </citation>
    <scope>NUCLEOTIDE SEQUENCE</scope>
</reference>
<sequence>MIRVKIFRNNSGDIYGFRLKGHSDFAEEGSDIVCSAVSVLTVNTINSIELFTDEQFNCETDENIGGYLECMLPQIKGGRKNHDVQLLLKAMLNGLNDIEKEYGCYISINEEVH</sequence>
<dbReference type="GO" id="GO:0008234">
    <property type="term" value="F:cysteine-type peptidase activity"/>
    <property type="evidence" value="ECO:0007669"/>
    <property type="project" value="UniProtKB-KW"/>
</dbReference>
<dbReference type="SUPFAM" id="SSF118010">
    <property type="entry name" value="TM1457-like"/>
    <property type="match status" value="1"/>
</dbReference>
<keyword evidence="1" id="KW-0690">Ribosome biogenesis</keyword>
<keyword evidence="4" id="KW-0788">Thiol protease</keyword>
<dbReference type="Pfam" id="PF04327">
    <property type="entry name" value="Peptidase_Prp"/>
    <property type="match status" value="1"/>
</dbReference>
<evidence type="ECO:0008006" key="6">
    <source>
        <dbReference type="Google" id="ProtNLM"/>
    </source>
</evidence>
<dbReference type="AlphaFoldDB" id="A0A645B853"/>
<dbReference type="PANTHER" id="PTHR39178:SF1">
    <property type="entry name" value="RIBOSOMAL-PROCESSING CYSTEINE PROTEASE PRP"/>
    <property type="match status" value="1"/>
</dbReference>
<name>A0A645B853_9ZZZZ</name>
<dbReference type="CDD" id="cd16332">
    <property type="entry name" value="Prp-like"/>
    <property type="match status" value="1"/>
</dbReference>
<keyword evidence="2" id="KW-0645">Protease</keyword>
<evidence type="ECO:0000256" key="3">
    <source>
        <dbReference type="ARBA" id="ARBA00022801"/>
    </source>
</evidence>